<evidence type="ECO:0000256" key="3">
    <source>
        <dbReference type="ARBA" id="ARBA00022598"/>
    </source>
</evidence>
<dbReference type="PANTHER" id="PTHR11922">
    <property type="entry name" value="GMP SYNTHASE-RELATED"/>
    <property type="match status" value="1"/>
</dbReference>
<dbReference type="PATRIC" id="fig|869212.3.peg.3788"/>
<evidence type="ECO:0000256" key="1">
    <source>
        <dbReference type="ARBA" id="ARBA00002332"/>
    </source>
</evidence>
<feature type="domain" description="GMPS ATP-PPase" evidence="11">
    <location>
        <begin position="216"/>
        <end position="409"/>
    </location>
</feature>
<keyword evidence="4 9" id="KW-0547">Nucleotide-binding</keyword>
<dbReference type="NCBIfam" id="NF000848">
    <property type="entry name" value="PRK00074.1"/>
    <property type="match status" value="1"/>
</dbReference>
<feature type="active site" evidence="9">
    <location>
        <position position="191"/>
    </location>
</feature>
<dbReference type="AlphaFoldDB" id="I4BAT7"/>
<keyword evidence="8 9" id="KW-0315">Glutamine amidotransferase</keyword>
<accession>I4BAT7</accession>
<evidence type="ECO:0000313" key="13">
    <source>
        <dbReference type="Proteomes" id="UP000006048"/>
    </source>
</evidence>
<dbReference type="GO" id="GO:0003921">
    <property type="term" value="F:GMP synthase activity"/>
    <property type="evidence" value="ECO:0007669"/>
    <property type="project" value="InterPro"/>
</dbReference>
<dbReference type="Gene3D" id="3.40.50.880">
    <property type="match status" value="1"/>
</dbReference>
<dbReference type="PRINTS" id="PR00097">
    <property type="entry name" value="ANTSNTHASEII"/>
</dbReference>
<feature type="binding site" evidence="10">
    <location>
        <begin position="243"/>
        <end position="249"/>
    </location>
    <ligand>
        <name>ATP</name>
        <dbReference type="ChEBI" id="CHEBI:30616"/>
    </ligand>
</feature>
<dbReference type="SUPFAM" id="SSF52402">
    <property type="entry name" value="Adenine nucleotide alpha hydrolases-like"/>
    <property type="match status" value="1"/>
</dbReference>
<dbReference type="InterPro" id="IPR014729">
    <property type="entry name" value="Rossmann-like_a/b/a_fold"/>
</dbReference>
<evidence type="ECO:0000313" key="12">
    <source>
        <dbReference type="EMBL" id="AFM14394.1"/>
    </source>
</evidence>
<evidence type="ECO:0000256" key="2">
    <source>
        <dbReference type="ARBA" id="ARBA00005153"/>
    </source>
</evidence>
<keyword evidence="7 9" id="KW-0067">ATP-binding</keyword>
<dbReference type="HOGENOM" id="CLU_014340_0_5_12"/>
<dbReference type="Gene3D" id="3.40.50.620">
    <property type="entry name" value="HUPs"/>
    <property type="match status" value="1"/>
</dbReference>
<dbReference type="Pfam" id="PF02540">
    <property type="entry name" value="NAD_synthase"/>
    <property type="match status" value="1"/>
</dbReference>
<dbReference type="HAMAP" id="MF_00344">
    <property type="entry name" value="GMP_synthase"/>
    <property type="match status" value="1"/>
</dbReference>
<evidence type="ECO:0000259" key="11">
    <source>
        <dbReference type="PROSITE" id="PS51553"/>
    </source>
</evidence>
<keyword evidence="6 9" id="KW-0658">Purine biosynthesis</keyword>
<dbReference type="InterPro" id="IPR029062">
    <property type="entry name" value="Class_I_gatase-like"/>
</dbReference>
<dbReference type="UniPathway" id="UPA00189">
    <property type="reaction ID" value="UER00296"/>
</dbReference>
<gene>
    <name evidence="9" type="primary">guaA</name>
    <name evidence="12" type="ordered locus">Turpa_3760</name>
</gene>
<dbReference type="InterPro" id="IPR001674">
    <property type="entry name" value="GMP_synth_C"/>
</dbReference>
<dbReference type="CDD" id="cd01742">
    <property type="entry name" value="GATase1_GMP_Synthase"/>
    <property type="match status" value="1"/>
</dbReference>
<dbReference type="InterPro" id="IPR017926">
    <property type="entry name" value="GATASE"/>
</dbReference>
<keyword evidence="3 9" id="KW-0436">Ligase</keyword>
<dbReference type="Pfam" id="PF00958">
    <property type="entry name" value="GMP_synt_C"/>
    <property type="match status" value="1"/>
</dbReference>
<dbReference type="FunFam" id="3.40.50.880:FF:000001">
    <property type="entry name" value="GMP synthase [glutamine-hydrolyzing]"/>
    <property type="match status" value="1"/>
</dbReference>
<dbReference type="CDD" id="cd01997">
    <property type="entry name" value="GMP_synthase_C"/>
    <property type="match status" value="1"/>
</dbReference>
<dbReference type="Proteomes" id="UP000006048">
    <property type="component" value="Chromosome"/>
</dbReference>
<dbReference type="EMBL" id="CP002959">
    <property type="protein sequence ID" value="AFM14394.1"/>
    <property type="molecule type" value="Genomic_DNA"/>
</dbReference>
<evidence type="ECO:0000256" key="8">
    <source>
        <dbReference type="ARBA" id="ARBA00022962"/>
    </source>
</evidence>
<dbReference type="InterPro" id="IPR025777">
    <property type="entry name" value="GMPS_ATP_PPase_dom"/>
</dbReference>
<dbReference type="PROSITE" id="PS51553">
    <property type="entry name" value="GMPS_ATP_PPASE"/>
    <property type="match status" value="1"/>
</dbReference>
<proteinExistence type="inferred from homology"/>
<dbReference type="Gene3D" id="3.30.300.10">
    <property type="match status" value="1"/>
</dbReference>
<dbReference type="PANTHER" id="PTHR11922:SF2">
    <property type="entry name" value="GMP SYNTHASE [GLUTAMINE-HYDROLYZING]"/>
    <property type="match status" value="1"/>
</dbReference>
<evidence type="ECO:0000256" key="4">
    <source>
        <dbReference type="ARBA" id="ARBA00022741"/>
    </source>
</evidence>
<evidence type="ECO:0000256" key="6">
    <source>
        <dbReference type="ARBA" id="ARBA00022755"/>
    </source>
</evidence>
<feature type="active site" evidence="9">
    <location>
        <position position="189"/>
    </location>
</feature>
<dbReference type="EC" id="6.3.5.2" evidence="9"/>
<keyword evidence="5 9" id="KW-0332">GMP biosynthesis</keyword>
<dbReference type="SUPFAM" id="SSF54810">
    <property type="entry name" value="GMP synthetase C-terminal dimerisation domain"/>
    <property type="match status" value="1"/>
</dbReference>
<dbReference type="InterPro" id="IPR004739">
    <property type="entry name" value="GMP_synth_GATase"/>
</dbReference>
<reference evidence="12 13" key="1">
    <citation type="submission" date="2012-06" db="EMBL/GenBank/DDBJ databases">
        <title>The complete chromosome of genome of Turneriella parva DSM 21527.</title>
        <authorList>
            <consortium name="US DOE Joint Genome Institute (JGI-PGF)"/>
            <person name="Lucas S."/>
            <person name="Han J."/>
            <person name="Lapidus A."/>
            <person name="Bruce D."/>
            <person name="Goodwin L."/>
            <person name="Pitluck S."/>
            <person name="Peters L."/>
            <person name="Kyrpides N."/>
            <person name="Mavromatis K."/>
            <person name="Ivanova N."/>
            <person name="Mikhailova N."/>
            <person name="Chertkov O."/>
            <person name="Detter J.C."/>
            <person name="Tapia R."/>
            <person name="Han C."/>
            <person name="Land M."/>
            <person name="Hauser L."/>
            <person name="Markowitz V."/>
            <person name="Cheng J.-F."/>
            <person name="Hugenholtz P."/>
            <person name="Woyke T."/>
            <person name="Wu D."/>
            <person name="Gronow S."/>
            <person name="Wellnitz S."/>
            <person name="Brambilla E."/>
            <person name="Klenk H.-P."/>
            <person name="Eisen J.A."/>
        </authorList>
    </citation>
    <scope>NUCLEOTIDE SEQUENCE [LARGE SCALE GENOMIC DNA]</scope>
    <source>
        <strain evidence="13">ATCC BAA-1111 / DSM 21527 / NCTC 11395 / H</strain>
    </source>
</reference>
<comment type="function">
    <text evidence="1 9">Catalyzes the synthesis of GMP from XMP.</text>
</comment>
<evidence type="ECO:0000256" key="7">
    <source>
        <dbReference type="ARBA" id="ARBA00022840"/>
    </source>
</evidence>
<dbReference type="PRINTS" id="PR00099">
    <property type="entry name" value="CPSGATASE"/>
</dbReference>
<dbReference type="NCBIfam" id="TIGR00884">
    <property type="entry name" value="guaA_Cterm"/>
    <property type="match status" value="1"/>
</dbReference>
<dbReference type="NCBIfam" id="TIGR00888">
    <property type="entry name" value="guaA_Nterm"/>
    <property type="match status" value="1"/>
</dbReference>
<comment type="subunit">
    <text evidence="9">Homodimer.</text>
</comment>
<dbReference type="OrthoDB" id="9802219at2"/>
<evidence type="ECO:0000256" key="5">
    <source>
        <dbReference type="ARBA" id="ARBA00022749"/>
    </source>
</evidence>
<keyword evidence="13" id="KW-1185">Reference proteome</keyword>
<dbReference type="PROSITE" id="PS51273">
    <property type="entry name" value="GATASE_TYPE_1"/>
    <property type="match status" value="1"/>
</dbReference>
<evidence type="ECO:0000256" key="9">
    <source>
        <dbReference type="HAMAP-Rule" id="MF_00344"/>
    </source>
</evidence>
<dbReference type="PRINTS" id="PR00096">
    <property type="entry name" value="GATASE"/>
</dbReference>
<dbReference type="InterPro" id="IPR022955">
    <property type="entry name" value="GMP_synthase"/>
</dbReference>
<dbReference type="FunFam" id="3.30.300.10:FF:000002">
    <property type="entry name" value="GMP synthase [glutamine-hydrolyzing]"/>
    <property type="match status" value="1"/>
</dbReference>
<organism evidence="12 13">
    <name type="scientific">Turneriella parva (strain ATCC BAA-1111 / DSM 21527 / NCTC 11395 / H)</name>
    <name type="common">Leptospira parva</name>
    <dbReference type="NCBI Taxonomy" id="869212"/>
    <lineage>
        <taxon>Bacteria</taxon>
        <taxon>Pseudomonadati</taxon>
        <taxon>Spirochaetota</taxon>
        <taxon>Spirochaetia</taxon>
        <taxon>Leptospirales</taxon>
        <taxon>Leptospiraceae</taxon>
        <taxon>Turneriella</taxon>
    </lineage>
</organism>
<name>I4BAT7_TURPD</name>
<dbReference type="KEGG" id="tpx:Turpa_3760"/>
<dbReference type="GO" id="GO:0005524">
    <property type="term" value="F:ATP binding"/>
    <property type="evidence" value="ECO:0007669"/>
    <property type="project" value="UniProtKB-UniRule"/>
</dbReference>
<dbReference type="STRING" id="869212.Turpa_3760"/>
<dbReference type="RefSeq" id="WP_014804871.1">
    <property type="nucleotide sequence ID" value="NC_018020.1"/>
</dbReference>
<dbReference type="Pfam" id="PF00117">
    <property type="entry name" value="GATase"/>
    <property type="match status" value="1"/>
</dbReference>
<feature type="active site" description="Nucleophile" evidence="9">
    <location>
        <position position="103"/>
    </location>
</feature>
<comment type="catalytic activity">
    <reaction evidence="9">
        <text>XMP + L-glutamine + ATP + H2O = GMP + L-glutamate + AMP + diphosphate + 2 H(+)</text>
        <dbReference type="Rhea" id="RHEA:11680"/>
        <dbReference type="ChEBI" id="CHEBI:15377"/>
        <dbReference type="ChEBI" id="CHEBI:15378"/>
        <dbReference type="ChEBI" id="CHEBI:29985"/>
        <dbReference type="ChEBI" id="CHEBI:30616"/>
        <dbReference type="ChEBI" id="CHEBI:33019"/>
        <dbReference type="ChEBI" id="CHEBI:57464"/>
        <dbReference type="ChEBI" id="CHEBI:58115"/>
        <dbReference type="ChEBI" id="CHEBI:58359"/>
        <dbReference type="ChEBI" id="CHEBI:456215"/>
        <dbReference type="EC" id="6.3.5.2"/>
    </reaction>
</comment>
<dbReference type="GO" id="GO:0005829">
    <property type="term" value="C:cytosol"/>
    <property type="evidence" value="ECO:0007669"/>
    <property type="project" value="TreeGrafter"/>
</dbReference>
<comment type="pathway">
    <text evidence="2 9">Purine metabolism; GMP biosynthesis; GMP from XMP (L-Gln route): step 1/1.</text>
</comment>
<evidence type="ECO:0000256" key="10">
    <source>
        <dbReference type="PROSITE-ProRule" id="PRU00886"/>
    </source>
</evidence>
<dbReference type="SUPFAM" id="SSF52317">
    <property type="entry name" value="Class I glutamine amidotransferase-like"/>
    <property type="match status" value="1"/>
</dbReference>
<protein>
    <recommendedName>
        <fullName evidence="9">GMP synthase [glutamine-hydrolyzing]</fullName>
        <ecNumber evidence="9">6.3.5.2</ecNumber>
    </recommendedName>
    <alternativeName>
        <fullName evidence="9">GMP synthetase</fullName>
    </alternativeName>
    <alternativeName>
        <fullName evidence="9">Glutamine amidotransferase</fullName>
    </alternativeName>
</protein>
<dbReference type="InterPro" id="IPR022310">
    <property type="entry name" value="NAD/GMP_synthase"/>
</dbReference>
<sequence length="534" mass="59132">MKKKPLTRKPPLKKKTAKNHDVHEKKIVVLDFGSQYTQLIARRIRELRYYAEIHPHHISLKEIQSLNPAGIILSGGPASVYEKGAPQVDAGVFGLGVPVLGICYGLQLICHLNGGRVAASGAREYGRATLKARKASPLLKGVKPGQVWMSHGDKILKLPKRFSVIGVTENSPTAAFADEKARIYGVQFHPEVQHSTQGKAILKNFCSTICAMKPNWTMSRFVEEKISEIRAQVKGERVLLGLSGGVDSTVTAKLLHDAIGDQLTCVYVDTGLMRKGETDAVRTRFKKEFGIKLEIVDAESRFMAALAGVDEPEQKRKIIGKLFLDEFAAKAKELGHHEFLAQGTLYTDVIESVSVKGPSQTIKSHHNRVQGVLDMIKAGRVIEPLSELFKDEVRRLGLALKINRNLLYRHPFPGPGLAIRILTAVTRENVATLREADAIMLDELKTSGWYEKVWQAGAIFLPVRSVGVMGDNRTYENVIALRLVTSEDGMTADFAHLPYEVLAKIASRIINEVRGVNRVVYDISSKPPATIEWE</sequence>